<keyword evidence="5" id="KW-1133">Transmembrane helix</keyword>
<gene>
    <name evidence="7" type="ORF">GJ700_18815</name>
</gene>
<keyword evidence="5" id="KW-0472">Membrane</keyword>
<dbReference type="SUPFAM" id="SSF58104">
    <property type="entry name" value="Methyl-accepting chemotaxis protein (MCP) signaling domain"/>
    <property type="match status" value="1"/>
</dbReference>
<dbReference type="PANTHER" id="PTHR43531">
    <property type="entry name" value="PROTEIN ICFG"/>
    <property type="match status" value="1"/>
</dbReference>
<dbReference type="InterPro" id="IPR004090">
    <property type="entry name" value="Chemotax_Me-accpt_rcpt"/>
</dbReference>
<dbReference type="Pfam" id="PF12729">
    <property type="entry name" value="4HB_MCP_1"/>
    <property type="match status" value="1"/>
</dbReference>
<keyword evidence="4" id="KW-0807">Transducer</keyword>
<reference evidence="7 8" key="1">
    <citation type="submission" date="2019-11" db="EMBL/GenBank/DDBJ databases">
        <title>Novel species isolated from a subtropical stream in China.</title>
        <authorList>
            <person name="Lu H."/>
        </authorList>
    </citation>
    <scope>NUCLEOTIDE SEQUENCE [LARGE SCALE GENOMIC DNA]</scope>
    <source>
        <strain evidence="7 8">FT92W</strain>
    </source>
</reference>
<dbReference type="InterPro" id="IPR047347">
    <property type="entry name" value="YvaQ-like_sensor"/>
</dbReference>
<dbReference type="CDD" id="cd19411">
    <property type="entry name" value="MCP2201-like_sensor"/>
    <property type="match status" value="1"/>
</dbReference>
<evidence type="ECO:0000256" key="1">
    <source>
        <dbReference type="ARBA" id="ARBA00004370"/>
    </source>
</evidence>
<dbReference type="GO" id="GO:0007165">
    <property type="term" value="P:signal transduction"/>
    <property type="evidence" value="ECO:0007669"/>
    <property type="project" value="UniProtKB-KW"/>
</dbReference>
<dbReference type="InterPro" id="IPR004089">
    <property type="entry name" value="MCPsignal_dom"/>
</dbReference>
<evidence type="ECO:0000256" key="3">
    <source>
        <dbReference type="ARBA" id="ARBA00029447"/>
    </source>
</evidence>
<keyword evidence="5" id="KW-0812">Transmembrane</keyword>
<dbReference type="GO" id="GO:0004888">
    <property type="term" value="F:transmembrane signaling receptor activity"/>
    <property type="evidence" value="ECO:0007669"/>
    <property type="project" value="InterPro"/>
</dbReference>
<dbReference type="InterPro" id="IPR051310">
    <property type="entry name" value="MCP_chemotaxis"/>
</dbReference>
<dbReference type="CDD" id="cd11386">
    <property type="entry name" value="MCP_signal"/>
    <property type="match status" value="1"/>
</dbReference>
<sequence>MKLERMKIATRLRLGFALMVLLMVVLSVVGLASMAQNQQRMDGITGGNNVKVKLAAAMRDTVYERMVAMRDMALVNDVAAMQKEQERIRRQRGKYAQAGARLAELFAQADNVTDRERALLARINRHSAAALPVMERAAALAMAMQIDQVVTVLSNELAPVQAQWMQALDELIAQEEADNAQATADAQAAFEHARVLMLSIGAAAVAAALAVSLVLSRSMLRQLGGELHYAMTIAEGIAAGDLTVDVRTLPGDDASLLAAMKSMRDNLAQIVTNVRQGTDLIAEASGAIAAGNQDLSTRTDEQSGALQRTASMMAQLTATVQRNADNAGLADGMVGAAAEAAGKGGEVVSRVVGTMGDISASAAKIADIIAVIDGIAFQTNILALNAAVEAARAGEQGRGFAVVASEVRALAQRSAGAAREIKELISESVDTVALGTRLADEAGDAMQAIVDGVGRVAGIMADIGAASREQNSGIAHVSRAMSDMDTVTRQNAALVEQAAASSAQLQAHSESLAYAVRIFKTGPQERAITMRKPHESLHDI</sequence>
<dbReference type="FunFam" id="1.10.287.950:FF:000001">
    <property type="entry name" value="Methyl-accepting chemotaxis sensory transducer"/>
    <property type="match status" value="1"/>
</dbReference>
<dbReference type="PANTHER" id="PTHR43531:SF14">
    <property type="entry name" value="METHYL-ACCEPTING CHEMOTAXIS PROTEIN I-RELATED"/>
    <property type="match status" value="1"/>
</dbReference>
<dbReference type="GO" id="GO:0006935">
    <property type="term" value="P:chemotaxis"/>
    <property type="evidence" value="ECO:0007669"/>
    <property type="project" value="InterPro"/>
</dbReference>
<dbReference type="Proteomes" id="UP000446768">
    <property type="component" value="Unassembled WGS sequence"/>
</dbReference>
<evidence type="ECO:0000313" key="8">
    <source>
        <dbReference type="Proteomes" id="UP000446768"/>
    </source>
</evidence>
<evidence type="ECO:0000256" key="5">
    <source>
        <dbReference type="SAM" id="Phobius"/>
    </source>
</evidence>
<keyword evidence="8" id="KW-1185">Reference proteome</keyword>
<dbReference type="PRINTS" id="PR00260">
    <property type="entry name" value="CHEMTRNSDUCR"/>
</dbReference>
<dbReference type="SMART" id="SM00283">
    <property type="entry name" value="MA"/>
    <property type="match status" value="1"/>
</dbReference>
<dbReference type="GO" id="GO:0005886">
    <property type="term" value="C:plasma membrane"/>
    <property type="evidence" value="ECO:0007669"/>
    <property type="project" value="TreeGrafter"/>
</dbReference>
<feature type="transmembrane region" description="Helical" evidence="5">
    <location>
        <begin position="12"/>
        <end position="35"/>
    </location>
</feature>
<accession>A0A7X2IPR1</accession>
<comment type="caution">
    <text evidence="7">The sequence shown here is derived from an EMBL/GenBank/DDBJ whole genome shotgun (WGS) entry which is preliminary data.</text>
</comment>
<organism evidence="7 8">
    <name type="scientific">Pseudoduganella rivuli</name>
    <dbReference type="NCBI Taxonomy" id="2666085"/>
    <lineage>
        <taxon>Bacteria</taxon>
        <taxon>Pseudomonadati</taxon>
        <taxon>Pseudomonadota</taxon>
        <taxon>Betaproteobacteria</taxon>
        <taxon>Burkholderiales</taxon>
        <taxon>Oxalobacteraceae</taxon>
        <taxon>Telluria group</taxon>
        <taxon>Pseudoduganella</taxon>
    </lineage>
</organism>
<dbReference type="AlphaFoldDB" id="A0A7X2IPR1"/>
<dbReference type="RefSeq" id="WP_154376645.1">
    <property type="nucleotide sequence ID" value="NZ_WKJJ01000011.1"/>
</dbReference>
<protein>
    <submittedName>
        <fullName evidence="7">Methyl-accepting chemotaxis protein</fullName>
    </submittedName>
</protein>
<dbReference type="InterPro" id="IPR024478">
    <property type="entry name" value="HlyB_4HB_MCP"/>
</dbReference>
<evidence type="ECO:0000256" key="2">
    <source>
        <dbReference type="ARBA" id="ARBA00022481"/>
    </source>
</evidence>
<dbReference type="EMBL" id="WKJJ01000011">
    <property type="protein sequence ID" value="MRV73766.1"/>
    <property type="molecule type" value="Genomic_DNA"/>
</dbReference>
<dbReference type="PROSITE" id="PS50111">
    <property type="entry name" value="CHEMOTAXIS_TRANSDUC_2"/>
    <property type="match status" value="1"/>
</dbReference>
<comment type="similarity">
    <text evidence="3">Belongs to the methyl-accepting chemotaxis (MCP) protein family.</text>
</comment>
<evidence type="ECO:0000313" key="7">
    <source>
        <dbReference type="EMBL" id="MRV73766.1"/>
    </source>
</evidence>
<feature type="domain" description="Methyl-accepting transducer" evidence="6">
    <location>
        <begin position="277"/>
        <end position="506"/>
    </location>
</feature>
<dbReference type="Gene3D" id="1.10.287.950">
    <property type="entry name" value="Methyl-accepting chemotaxis protein"/>
    <property type="match status" value="1"/>
</dbReference>
<evidence type="ECO:0000259" key="6">
    <source>
        <dbReference type="PROSITE" id="PS50111"/>
    </source>
</evidence>
<evidence type="ECO:0000256" key="4">
    <source>
        <dbReference type="PROSITE-ProRule" id="PRU00284"/>
    </source>
</evidence>
<proteinExistence type="inferred from homology"/>
<dbReference type="Pfam" id="PF00015">
    <property type="entry name" value="MCPsignal"/>
    <property type="match status" value="1"/>
</dbReference>
<name>A0A7X2IPR1_9BURK</name>
<comment type="subcellular location">
    <subcellularLocation>
        <location evidence="1">Membrane</location>
    </subcellularLocation>
</comment>
<keyword evidence="2" id="KW-0488">Methylation</keyword>